<protein>
    <submittedName>
        <fullName evidence="2">Uncharacterized protein</fullName>
    </submittedName>
</protein>
<reference evidence="2" key="1">
    <citation type="journal article" date="2015" name="PLoS ONE">
        <title>Comprehensive Evaluation of Toxoplasma gondii VEG and Neospora caninum LIV Genomes with Tachyzoite Stage Transcriptome and Proteome Defines Novel Transcript Features.</title>
        <authorList>
            <person name="Ramaprasad A."/>
            <person name="Mourier T."/>
            <person name="Naeem R."/>
            <person name="Malas T.B."/>
            <person name="Moussa E."/>
            <person name="Panigrahi A."/>
            <person name="Vermont S.J."/>
            <person name="Otto T.D."/>
            <person name="Wastling J."/>
            <person name="Pain A."/>
        </authorList>
    </citation>
    <scope>NUCLEOTIDE SEQUENCE</scope>
    <source>
        <strain evidence="2">VEG</strain>
    </source>
</reference>
<feature type="compositionally biased region" description="Pro residues" evidence="1">
    <location>
        <begin position="262"/>
        <end position="272"/>
    </location>
</feature>
<organism evidence="2">
    <name type="scientific">Toxoplasma gondii (strain ATCC 50861 / VEG)</name>
    <dbReference type="NCBI Taxonomy" id="432359"/>
    <lineage>
        <taxon>Eukaryota</taxon>
        <taxon>Sar</taxon>
        <taxon>Alveolata</taxon>
        <taxon>Apicomplexa</taxon>
        <taxon>Conoidasida</taxon>
        <taxon>Coccidia</taxon>
        <taxon>Eucoccidiorida</taxon>
        <taxon>Eimeriorina</taxon>
        <taxon>Sarcocystidae</taxon>
        <taxon>Toxoplasma</taxon>
    </lineage>
</organism>
<accession>A0A0F7VDM8</accession>
<evidence type="ECO:0000313" key="2">
    <source>
        <dbReference type="EMBL" id="CEL78035.1"/>
    </source>
</evidence>
<dbReference type="EMBL" id="LN714502">
    <property type="protein sequence ID" value="CEL78035.1"/>
    <property type="molecule type" value="Genomic_DNA"/>
</dbReference>
<proteinExistence type="predicted"/>
<sequence length="272" mass="30228">MVHPMPDLRKQLRGAAKLGSLLKNIVLRFFTRGQSSSPGEPCLRKYPLFSPIPRSRRSLRYIQHYSSPARPFTPSITNLISDPRLLGVRARPLSSFSAPAANPAVSKTVPNRTRHEETVLPMSRVTPMPLALPLSTKIVHAPCRVKPYIALKDSLQSDVPCDTTAKPEDSTLPTPSTKKDRHVELSMTIQVCEYFPLDAPDDIRRSNNATDRLLSAHPDMLNPRPLGRLNLKKIAVTFGSDSKTAHERKDVKKKSITRTTPVLPPTTLPPQS</sequence>
<name>A0A0F7VDM8_TOXGV</name>
<dbReference type="AlphaFoldDB" id="A0A0F7VDM8"/>
<gene>
    <name evidence="2" type="ORF">BN1205_007900</name>
</gene>
<feature type="region of interest" description="Disordered" evidence="1">
    <location>
        <begin position="240"/>
        <end position="272"/>
    </location>
</feature>
<evidence type="ECO:0000256" key="1">
    <source>
        <dbReference type="SAM" id="MobiDB-lite"/>
    </source>
</evidence>